<proteinExistence type="predicted"/>
<sequence>MQKIGTLDKRVHLLGYKDVKNSNGFYEQQFVDLVGHPVYARIEPARGKSFYEQYEADKDASTYMLKVTIRYRKGIDENTVVQYGDNLYNVITAIDPYMRHEKLELMVNQRKRGAIDDD</sequence>
<accession>A0A2S0M4M0</accession>
<evidence type="ECO:0000313" key="2">
    <source>
        <dbReference type="Proteomes" id="UP000238358"/>
    </source>
</evidence>
<dbReference type="AlphaFoldDB" id="A0A2S0M4M0"/>
<gene>
    <name evidence="1" type="ORF">C6Y28_01355</name>
</gene>
<dbReference type="InterPro" id="IPR008767">
    <property type="entry name" value="Phage_SPP1_head-tail_adaptor"/>
</dbReference>
<dbReference type="RefSeq" id="WP_036220884.1">
    <property type="nucleotide sequence ID" value="NZ_CAMFOL010000039.1"/>
</dbReference>
<name>A0A2S0M4M0_MEGEL</name>
<dbReference type="Proteomes" id="UP000238358">
    <property type="component" value="Chromosome"/>
</dbReference>
<protein>
    <submittedName>
        <fullName evidence="1">Head-tail adaptor protein</fullName>
    </submittedName>
</protein>
<dbReference type="OrthoDB" id="9808209at2"/>
<dbReference type="InterPro" id="IPR038666">
    <property type="entry name" value="SSP1_head-tail_sf"/>
</dbReference>
<dbReference type="Pfam" id="PF05521">
    <property type="entry name" value="Phage_HCP"/>
    <property type="match status" value="1"/>
</dbReference>
<organism evidence="1 2">
    <name type="scientific">Megasphaera elsdenii</name>
    <dbReference type="NCBI Taxonomy" id="907"/>
    <lineage>
        <taxon>Bacteria</taxon>
        <taxon>Bacillati</taxon>
        <taxon>Bacillota</taxon>
        <taxon>Negativicutes</taxon>
        <taxon>Veillonellales</taxon>
        <taxon>Veillonellaceae</taxon>
        <taxon>Megasphaera</taxon>
    </lineage>
</organism>
<evidence type="ECO:0000313" key="1">
    <source>
        <dbReference type="EMBL" id="AVO26378.1"/>
    </source>
</evidence>
<reference evidence="1 2" key="1">
    <citation type="journal article" date="2018" name="Genome Announc.">
        <title>Complete genomes of two Megasphaera elsdenii strains, NCIMB 702410 and ATCC 25940.</title>
        <authorList>
            <person name="Hatmaker E.A."/>
            <person name="O'Dell K."/>
            <person name="Riley L.A."/>
            <person name="Klingeman D.M."/>
            <person name="Guss A.M."/>
        </authorList>
    </citation>
    <scope>NUCLEOTIDE SEQUENCE [LARGE SCALE GENOMIC DNA]</scope>
    <source>
        <strain evidence="1 2">NCIMB702410</strain>
    </source>
</reference>
<dbReference type="EMBL" id="CP027569">
    <property type="protein sequence ID" value="AVO26378.1"/>
    <property type="molecule type" value="Genomic_DNA"/>
</dbReference>
<dbReference type="Gene3D" id="2.40.10.270">
    <property type="entry name" value="Bacteriophage SPP1 head-tail adaptor protein"/>
    <property type="match status" value="1"/>
</dbReference>
<dbReference type="NCBIfam" id="TIGR01563">
    <property type="entry name" value="gp16_SPP1"/>
    <property type="match status" value="1"/>
</dbReference>